<dbReference type="PANTHER" id="PTHR43428:SF1">
    <property type="entry name" value="ARSENATE REDUCTASE"/>
    <property type="match status" value="1"/>
</dbReference>
<gene>
    <name evidence="3" type="ORF">DFP90_10282</name>
</gene>
<evidence type="ECO:0000313" key="3">
    <source>
        <dbReference type="EMBL" id="RED52065.1"/>
    </source>
</evidence>
<dbReference type="InterPro" id="IPR036196">
    <property type="entry name" value="Ptyr_pPase_sf"/>
</dbReference>
<feature type="domain" description="Phosphotyrosine protein phosphatase I" evidence="2">
    <location>
        <begin position="23"/>
        <end position="159"/>
    </location>
</feature>
<evidence type="ECO:0000259" key="2">
    <source>
        <dbReference type="SMART" id="SM00226"/>
    </source>
</evidence>
<dbReference type="Gene3D" id="3.40.50.2300">
    <property type="match status" value="1"/>
</dbReference>
<dbReference type="InterPro" id="IPR023485">
    <property type="entry name" value="Ptyr_pPase"/>
</dbReference>
<sequence length="162" mass="18240">MAPTDVGFIPGAPGLDDDFEMPDAVLFCCTLNAIRSPMAEGILKKLLGTKIYVDSVGARSSDYADGFMVEVMQEIGVDMSDHAPKIFDELEDGYYDLIIALSPEAQHHAVEMTRTMACDVEFWNTLDPSIIEGSRDVRLQAYRQVRDQLMKKIKQRFRIEDD</sequence>
<reference evidence="3 4" key="1">
    <citation type="submission" date="2018-07" db="EMBL/GenBank/DDBJ databases">
        <title>Genomic Encyclopedia of Type Strains, Phase III (KMG-III): the genomes of soil and plant-associated and newly described type strains.</title>
        <authorList>
            <person name="Whitman W."/>
        </authorList>
    </citation>
    <scope>NUCLEOTIDE SEQUENCE [LARGE SCALE GENOMIC DNA]</scope>
    <source>
        <strain evidence="3 4">CECT 8488</strain>
    </source>
</reference>
<dbReference type="SMART" id="SM00226">
    <property type="entry name" value="LMWPc"/>
    <property type="match status" value="1"/>
</dbReference>
<proteinExistence type="predicted"/>
<comment type="caution">
    <text evidence="3">The sequence shown here is derived from an EMBL/GenBank/DDBJ whole genome shotgun (WGS) entry which is preliminary data.</text>
</comment>
<dbReference type="AlphaFoldDB" id="A0A3D9HRN9"/>
<dbReference type="Pfam" id="PF01451">
    <property type="entry name" value="LMWPc"/>
    <property type="match status" value="1"/>
</dbReference>
<evidence type="ECO:0000313" key="4">
    <source>
        <dbReference type="Proteomes" id="UP000256845"/>
    </source>
</evidence>
<dbReference type="Proteomes" id="UP000256845">
    <property type="component" value="Unassembled WGS sequence"/>
</dbReference>
<protein>
    <submittedName>
        <fullName evidence="3">Protein-tyrosine phosphatase</fullName>
    </submittedName>
</protein>
<name>A0A3D9HRN9_9PROT</name>
<dbReference type="PANTHER" id="PTHR43428">
    <property type="entry name" value="ARSENATE REDUCTASE"/>
    <property type="match status" value="1"/>
</dbReference>
<dbReference type="RefSeq" id="WP_245956991.1">
    <property type="nucleotide sequence ID" value="NZ_QRDW01000002.1"/>
</dbReference>
<accession>A0A3D9HRN9</accession>
<dbReference type="EMBL" id="QRDW01000002">
    <property type="protein sequence ID" value="RED52065.1"/>
    <property type="molecule type" value="Genomic_DNA"/>
</dbReference>
<dbReference type="SUPFAM" id="SSF52788">
    <property type="entry name" value="Phosphotyrosine protein phosphatases I"/>
    <property type="match status" value="1"/>
</dbReference>
<keyword evidence="4" id="KW-1185">Reference proteome</keyword>
<evidence type="ECO:0000256" key="1">
    <source>
        <dbReference type="ARBA" id="ARBA00022849"/>
    </source>
</evidence>
<dbReference type="GO" id="GO:0046685">
    <property type="term" value="P:response to arsenic-containing substance"/>
    <property type="evidence" value="ECO:0007669"/>
    <property type="project" value="UniProtKB-KW"/>
</dbReference>
<organism evidence="3 4">
    <name type="scientific">Aestuariispira insulae</name>
    <dbReference type="NCBI Taxonomy" id="1461337"/>
    <lineage>
        <taxon>Bacteria</taxon>
        <taxon>Pseudomonadati</taxon>
        <taxon>Pseudomonadota</taxon>
        <taxon>Alphaproteobacteria</taxon>
        <taxon>Rhodospirillales</taxon>
        <taxon>Kiloniellaceae</taxon>
        <taxon>Aestuariispira</taxon>
    </lineage>
</organism>
<keyword evidence="1" id="KW-0059">Arsenical resistance</keyword>